<dbReference type="Proteomes" id="UP001189429">
    <property type="component" value="Unassembled WGS sequence"/>
</dbReference>
<dbReference type="EMBL" id="CAUYUJ010020853">
    <property type="protein sequence ID" value="CAK0900927.1"/>
    <property type="molecule type" value="Genomic_DNA"/>
</dbReference>
<reference evidence="2" key="1">
    <citation type="submission" date="2023-10" db="EMBL/GenBank/DDBJ databases">
        <authorList>
            <person name="Chen Y."/>
            <person name="Shah S."/>
            <person name="Dougan E. K."/>
            <person name="Thang M."/>
            <person name="Chan C."/>
        </authorList>
    </citation>
    <scope>NUCLEOTIDE SEQUENCE [LARGE SCALE GENOMIC DNA]</scope>
</reference>
<feature type="region of interest" description="Disordered" evidence="1">
    <location>
        <begin position="141"/>
        <end position="162"/>
    </location>
</feature>
<gene>
    <name evidence="2" type="ORF">PCOR1329_LOCUS78065</name>
</gene>
<evidence type="ECO:0000313" key="2">
    <source>
        <dbReference type="EMBL" id="CAK0900927.1"/>
    </source>
</evidence>
<organism evidence="2 3">
    <name type="scientific">Prorocentrum cordatum</name>
    <dbReference type="NCBI Taxonomy" id="2364126"/>
    <lineage>
        <taxon>Eukaryota</taxon>
        <taxon>Sar</taxon>
        <taxon>Alveolata</taxon>
        <taxon>Dinophyceae</taxon>
        <taxon>Prorocentrales</taxon>
        <taxon>Prorocentraceae</taxon>
        <taxon>Prorocentrum</taxon>
    </lineage>
</organism>
<keyword evidence="3" id="KW-1185">Reference proteome</keyword>
<evidence type="ECO:0000256" key="1">
    <source>
        <dbReference type="SAM" id="MobiDB-lite"/>
    </source>
</evidence>
<sequence length="162" mass="18837">MDIPTEDYQVERIKFDYLEEYQSWDQKNLQAWEAASNKRQREYDKNWLDKYGLDGGILEHMIHVGGLAAIDTEMTSMNETRSKRALGQEIEQERSLLLAQEKDPFKQMMMKRVWKTEDAHEDLIHVVQSTKTDIKRVGDALQSHAEGMDTTDARTDNIGKTS</sequence>
<comment type="caution">
    <text evidence="2">The sequence shown here is derived from an EMBL/GenBank/DDBJ whole genome shotgun (WGS) entry which is preliminary data.</text>
</comment>
<name>A0ABN9XNS1_9DINO</name>
<accession>A0ABN9XNS1</accession>
<protein>
    <submittedName>
        <fullName evidence="2">Uncharacterized protein</fullName>
    </submittedName>
</protein>
<proteinExistence type="predicted"/>
<feature type="compositionally biased region" description="Basic and acidic residues" evidence="1">
    <location>
        <begin position="151"/>
        <end position="162"/>
    </location>
</feature>
<evidence type="ECO:0000313" key="3">
    <source>
        <dbReference type="Proteomes" id="UP001189429"/>
    </source>
</evidence>